<keyword evidence="1" id="KW-0472">Membrane</keyword>
<keyword evidence="1" id="KW-0812">Transmembrane</keyword>
<reference evidence="2" key="1">
    <citation type="journal article" date="2013" name="Int. J. Syst. Evol. Microbiol.">
        <title>Polycladomyces abyssicola gen. nov., sp. nov., a thermophilic filamentous bacterium isolated from hemipelagic sediment.</title>
        <authorList>
            <person name="Tsubouchi T."/>
            <person name="Shimane Y."/>
            <person name="Mori K."/>
            <person name="Usui K."/>
            <person name="Hiraki T."/>
            <person name="Tame A."/>
            <person name="Uematsu K."/>
            <person name="Maruyama T."/>
            <person name="Hatada Y."/>
        </authorList>
    </citation>
    <scope>NUCLEOTIDE SEQUENCE</scope>
    <source>
        <strain evidence="2">JIR-001</strain>
    </source>
</reference>
<feature type="transmembrane region" description="Helical" evidence="1">
    <location>
        <begin position="40"/>
        <end position="58"/>
    </location>
</feature>
<protein>
    <submittedName>
        <fullName evidence="2">Uncharacterized protein</fullName>
    </submittedName>
</protein>
<dbReference type="Proteomes" id="UP000677436">
    <property type="component" value="Chromosome"/>
</dbReference>
<keyword evidence="1" id="KW-1133">Transmembrane helix</keyword>
<name>A0A8D5ZMM1_9BACL</name>
<dbReference type="AlphaFoldDB" id="A0A8D5ZMM1"/>
<accession>A0A8D5ZMM1</accession>
<reference evidence="2" key="2">
    <citation type="journal article" date="2021" name="Microbiol. Resour. Announc.">
        <title>Complete Genome Sequence of Polycladomyces abyssicola JIR-001T, Isolated from Hemipelagic Sediment in Deep Seawater.</title>
        <authorList>
            <person name="Tsubouchi T."/>
            <person name="Kaneko Y."/>
        </authorList>
    </citation>
    <scope>NUCLEOTIDE SEQUENCE</scope>
    <source>
        <strain evidence="2">JIR-001</strain>
    </source>
</reference>
<dbReference type="KEGG" id="pabs:JIR001_08000"/>
<keyword evidence="3" id="KW-1185">Reference proteome</keyword>
<evidence type="ECO:0000313" key="3">
    <source>
        <dbReference type="Proteomes" id="UP000677436"/>
    </source>
</evidence>
<sequence>MIRNFHSSDGIFGKMLFLHDPFLEMVGLNRSTVKMFRMNALFLNVVTLYGLIVHHIGLNGTRCDFGLGYSVVGQMIIVNGT</sequence>
<gene>
    <name evidence="2" type="ORF">JIR001_08000</name>
</gene>
<evidence type="ECO:0000313" key="2">
    <source>
        <dbReference type="EMBL" id="BCU81017.1"/>
    </source>
</evidence>
<dbReference type="EMBL" id="AP024601">
    <property type="protein sequence ID" value="BCU81017.1"/>
    <property type="molecule type" value="Genomic_DNA"/>
</dbReference>
<proteinExistence type="predicted"/>
<organism evidence="2 3">
    <name type="scientific">Polycladomyces abyssicola</name>
    <dbReference type="NCBI Taxonomy" id="1125966"/>
    <lineage>
        <taxon>Bacteria</taxon>
        <taxon>Bacillati</taxon>
        <taxon>Bacillota</taxon>
        <taxon>Bacilli</taxon>
        <taxon>Bacillales</taxon>
        <taxon>Thermoactinomycetaceae</taxon>
        <taxon>Polycladomyces</taxon>
    </lineage>
</organism>
<evidence type="ECO:0000256" key="1">
    <source>
        <dbReference type="SAM" id="Phobius"/>
    </source>
</evidence>